<protein>
    <submittedName>
        <fullName evidence="2">Endoribonuclease Dicer-like protein 3-like</fullName>
    </submittedName>
</protein>
<keyword evidence="1" id="KW-0732">Signal</keyword>
<feature type="signal peptide" evidence="1">
    <location>
        <begin position="1"/>
        <end position="15"/>
    </location>
</feature>
<comment type="caution">
    <text evidence="2">The sequence shown here is derived from an EMBL/GenBank/DDBJ whole genome shotgun (WGS) entry which is preliminary data.</text>
</comment>
<dbReference type="Proteomes" id="UP000325315">
    <property type="component" value="Unassembled WGS sequence"/>
</dbReference>
<dbReference type="AlphaFoldDB" id="A0A5B6WXT5"/>
<evidence type="ECO:0000256" key="1">
    <source>
        <dbReference type="SAM" id="SignalP"/>
    </source>
</evidence>
<feature type="chain" id="PRO_5023122923" evidence="1">
    <location>
        <begin position="16"/>
        <end position="278"/>
    </location>
</feature>
<gene>
    <name evidence="2" type="ORF">EPI10_030136</name>
</gene>
<name>A0A5B6WXT5_9ROSI</name>
<sequence length="278" mass="31257">MVCSGFTLFVSCCFCLENIPDTKEECEAYKGVLQCKRFLNEVLQIIRESLPLEKLTHLIYSGDEKFLNSRFDYLKAVDSGYISPKLHELIELFLSLGIVTAKVIERFVKKESCLSCFVVSCLTGSNTSVDSMAPKIQKETLESCQSGKGNEKQRDQLYDIIRSEHSMTNTAMNRDPDLSLPENRTLEETNVSIVAATGASVEETSKNRTTRRKELHGTTQIRALSGCWGEKAYALVFFAYKIDFSCNVVSVVYSEFVLLIESKLADDVGNIEVDLYLI</sequence>
<dbReference type="OrthoDB" id="1748125at2759"/>
<evidence type="ECO:0000313" key="3">
    <source>
        <dbReference type="Proteomes" id="UP000325315"/>
    </source>
</evidence>
<proteinExistence type="predicted"/>
<organism evidence="2 3">
    <name type="scientific">Gossypium australe</name>
    <dbReference type="NCBI Taxonomy" id="47621"/>
    <lineage>
        <taxon>Eukaryota</taxon>
        <taxon>Viridiplantae</taxon>
        <taxon>Streptophyta</taxon>
        <taxon>Embryophyta</taxon>
        <taxon>Tracheophyta</taxon>
        <taxon>Spermatophyta</taxon>
        <taxon>Magnoliopsida</taxon>
        <taxon>eudicotyledons</taxon>
        <taxon>Gunneridae</taxon>
        <taxon>Pentapetalae</taxon>
        <taxon>rosids</taxon>
        <taxon>malvids</taxon>
        <taxon>Malvales</taxon>
        <taxon>Malvaceae</taxon>
        <taxon>Malvoideae</taxon>
        <taxon>Gossypium</taxon>
    </lineage>
</organism>
<dbReference type="EMBL" id="SMMG02000001">
    <property type="protein sequence ID" value="KAA3486196.1"/>
    <property type="molecule type" value="Genomic_DNA"/>
</dbReference>
<accession>A0A5B6WXT5</accession>
<keyword evidence="3" id="KW-1185">Reference proteome</keyword>
<evidence type="ECO:0000313" key="2">
    <source>
        <dbReference type="EMBL" id="KAA3486196.1"/>
    </source>
</evidence>
<reference evidence="3" key="1">
    <citation type="journal article" date="2019" name="Plant Biotechnol. J.">
        <title>Genome sequencing of the Australian wild diploid species Gossypium australe highlights disease resistance and delayed gland morphogenesis.</title>
        <authorList>
            <person name="Cai Y."/>
            <person name="Cai X."/>
            <person name="Wang Q."/>
            <person name="Wang P."/>
            <person name="Zhang Y."/>
            <person name="Cai C."/>
            <person name="Xu Y."/>
            <person name="Wang K."/>
            <person name="Zhou Z."/>
            <person name="Wang C."/>
            <person name="Geng S."/>
            <person name="Li B."/>
            <person name="Dong Q."/>
            <person name="Hou Y."/>
            <person name="Wang H."/>
            <person name="Ai P."/>
            <person name="Liu Z."/>
            <person name="Yi F."/>
            <person name="Sun M."/>
            <person name="An G."/>
            <person name="Cheng J."/>
            <person name="Zhang Y."/>
            <person name="Shi Q."/>
            <person name="Xie Y."/>
            <person name="Shi X."/>
            <person name="Chang Y."/>
            <person name="Huang F."/>
            <person name="Chen Y."/>
            <person name="Hong S."/>
            <person name="Mi L."/>
            <person name="Sun Q."/>
            <person name="Zhang L."/>
            <person name="Zhou B."/>
            <person name="Peng R."/>
            <person name="Zhang X."/>
            <person name="Liu F."/>
        </authorList>
    </citation>
    <scope>NUCLEOTIDE SEQUENCE [LARGE SCALE GENOMIC DNA]</scope>
    <source>
        <strain evidence="3">cv. PA1801</strain>
    </source>
</reference>